<sequence length="470" mass="51222">MTVTAPAEEIQEAPAAPRHPARFVPWLLAAVFFAGYATLSVLRFRRFEMMSWDLGIFDQVVDSYAHLRAPVADLKGPGFNILGDHFSPVLALLAPFRALFPTPVTLLVAQAALMALSVVPVTRAARRLLGDHAGVAIGIAYGLSWGIQRAVEFDFHEICFAVPLIAFALEALLRERWVAALCWAAPLVTVKEDLGVTASAIALVVLLRTWRGSRRVAVAAVCVGIFGVAMSALTLTVLIPAFNHAGDYAYWDKVDKGGTPGAGGWDVKIRTLFWVMVPTTGLLALRSPLLLVAVPTLAWRLLTQEEHYWGTGWHYSAVLMPIVMLALVDAAARARSGWLRACAGHLPAGALLVALSTTVMLPLPLEQLARPERYERGPVAEAAVRALAKIPDGATVESNIRPIAYLTNRCRVFWVGDTGGHAPQYVALFEPDKQRDAILDDARSRHPGAAYDVEAYERGVWVLRRTFELS</sequence>
<dbReference type="RefSeq" id="WP_153532955.1">
    <property type="nucleotide sequence ID" value="NZ_WEGH01000002.1"/>
</dbReference>
<protein>
    <recommendedName>
        <fullName evidence="4">DUF2079 domain-containing protein</fullName>
    </recommendedName>
</protein>
<feature type="transmembrane region" description="Helical" evidence="1">
    <location>
        <begin position="23"/>
        <end position="44"/>
    </location>
</feature>
<dbReference type="Pfam" id="PF09852">
    <property type="entry name" value="DUF2079"/>
    <property type="match status" value="2"/>
</dbReference>
<dbReference type="OrthoDB" id="5240834at2"/>
<feature type="transmembrane region" description="Helical" evidence="1">
    <location>
        <begin position="344"/>
        <end position="365"/>
    </location>
</feature>
<dbReference type="InterPro" id="IPR018650">
    <property type="entry name" value="STSV1_Orf64"/>
</dbReference>
<accession>A0A7K0BUG4</accession>
<feature type="transmembrane region" description="Helical" evidence="1">
    <location>
        <begin position="216"/>
        <end position="239"/>
    </location>
</feature>
<evidence type="ECO:0000256" key="1">
    <source>
        <dbReference type="SAM" id="Phobius"/>
    </source>
</evidence>
<feature type="transmembrane region" description="Helical" evidence="1">
    <location>
        <begin position="313"/>
        <end position="332"/>
    </location>
</feature>
<proteinExistence type="predicted"/>
<dbReference type="Proteomes" id="UP000487268">
    <property type="component" value="Unassembled WGS sequence"/>
</dbReference>
<organism evidence="2 3">
    <name type="scientific">Actinomadura macrotermitis</name>
    <dbReference type="NCBI Taxonomy" id="2585200"/>
    <lineage>
        <taxon>Bacteria</taxon>
        <taxon>Bacillati</taxon>
        <taxon>Actinomycetota</taxon>
        <taxon>Actinomycetes</taxon>
        <taxon>Streptosporangiales</taxon>
        <taxon>Thermomonosporaceae</taxon>
        <taxon>Actinomadura</taxon>
    </lineage>
</organism>
<reference evidence="2 3" key="1">
    <citation type="submission" date="2019-10" db="EMBL/GenBank/DDBJ databases">
        <title>Actinomadura rubteroloni sp. nov. and Actinomadura macrotermitis sp. nov., isolated from the gut of fungus growing-termite Macrotermes natalensis.</title>
        <authorList>
            <person name="Benndorf R."/>
            <person name="Martin K."/>
            <person name="Kuefner M."/>
            <person name="De Beer W."/>
            <person name="Kaster A.-K."/>
            <person name="Vollmers J."/>
            <person name="Poulsen M."/>
            <person name="Beemelmanns C."/>
        </authorList>
    </citation>
    <scope>NUCLEOTIDE SEQUENCE [LARGE SCALE GENOMIC DNA]</scope>
    <source>
        <strain evidence="2 3">RB68</strain>
    </source>
</reference>
<evidence type="ECO:0008006" key="4">
    <source>
        <dbReference type="Google" id="ProtNLM"/>
    </source>
</evidence>
<evidence type="ECO:0000313" key="3">
    <source>
        <dbReference type="Proteomes" id="UP000487268"/>
    </source>
</evidence>
<evidence type="ECO:0000313" key="2">
    <source>
        <dbReference type="EMBL" id="MQY04791.1"/>
    </source>
</evidence>
<keyword evidence="1" id="KW-0472">Membrane</keyword>
<keyword evidence="1" id="KW-1133">Transmembrane helix</keyword>
<gene>
    <name evidence="2" type="ORF">ACRB68_28530</name>
</gene>
<dbReference type="AlphaFoldDB" id="A0A7K0BUG4"/>
<keyword evidence="1" id="KW-0812">Transmembrane</keyword>
<keyword evidence="3" id="KW-1185">Reference proteome</keyword>
<feature type="transmembrane region" description="Helical" evidence="1">
    <location>
        <begin position="272"/>
        <end position="293"/>
    </location>
</feature>
<name>A0A7K0BUG4_9ACTN</name>
<dbReference type="EMBL" id="WEGH01000002">
    <property type="protein sequence ID" value="MQY04791.1"/>
    <property type="molecule type" value="Genomic_DNA"/>
</dbReference>
<comment type="caution">
    <text evidence="2">The sequence shown here is derived from an EMBL/GenBank/DDBJ whole genome shotgun (WGS) entry which is preliminary data.</text>
</comment>